<reference evidence="1 2" key="1">
    <citation type="journal article" date="2020" name="Cell Host Microbe">
        <title>Functional and Genomic Variation between Human-Derived Isolates of Lachnospiraceae Reveals Inter- and Intra-Species Diversity.</title>
        <authorList>
            <person name="Sorbara M.T."/>
            <person name="Littmann E.R."/>
            <person name="Fontana E."/>
            <person name="Moody T.U."/>
            <person name="Kohout C.E."/>
            <person name="Gjonbalaj M."/>
            <person name="Eaton V."/>
            <person name="Seok R."/>
            <person name="Leiner I.M."/>
            <person name="Pamer E.G."/>
        </authorList>
    </citation>
    <scope>NUCLEOTIDE SEQUENCE [LARGE SCALE GENOMIC DNA]</scope>
    <source>
        <strain evidence="1 2">MSK.17.74</strain>
    </source>
</reference>
<accession>A0ABX2HAU5</accession>
<sequence>MWTREILDYIEYNKWKDELVPERLKCFFTTWAYEYRIGKDQDECESLLKRIYENAEVAGFMDYEEFKEYMLQFVK</sequence>
<organism evidence="1 2">
    <name type="scientific">Blautia faecis</name>
    <dbReference type="NCBI Taxonomy" id="871665"/>
    <lineage>
        <taxon>Bacteria</taxon>
        <taxon>Bacillati</taxon>
        <taxon>Bacillota</taxon>
        <taxon>Clostridia</taxon>
        <taxon>Lachnospirales</taxon>
        <taxon>Lachnospiraceae</taxon>
        <taxon>Blautia</taxon>
    </lineage>
</organism>
<keyword evidence="2" id="KW-1185">Reference proteome</keyword>
<dbReference type="Proteomes" id="UP001644719">
    <property type="component" value="Unassembled WGS sequence"/>
</dbReference>
<dbReference type="EMBL" id="JAAITS010000039">
    <property type="protein sequence ID" value="NSG86381.1"/>
    <property type="molecule type" value="Genomic_DNA"/>
</dbReference>
<comment type="caution">
    <text evidence="1">The sequence shown here is derived from an EMBL/GenBank/DDBJ whole genome shotgun (WGS) entry which is preliminary data.</text>
</comment>
<proteinExistence type="predicted"/>
<dbReference type="RefSeq" id="WP_148462944.1">
    <property type="nucleotide sequence ID" value="NZ_JAAIPU010000005.1"/>
</dbReference>
<dbReference type="GeneID" id="69512540"/>
<gene>
    <name evidence="1" type="ORF">G5B17_13420</name>
</gene>
<evidence type="ECO:0000313" key="2">
    <source>
        <dbReference type="Proteomes" id="UP001644719"/>
    </source>
</evidence>
<evidence type="ECO:0000313" key="1">
    <source>
        <dbReference type="EMBL" id="NSG86381.1"/>
    </source>
</evidence>
<name>A0ABX2HAU5_9FIRM</name>
<protein>
    <submittedName>
        <fullName evidence="1">Uncharacterized protein</fullName>
    </submittedName>
</protein>